<keyword evidence="7" id="KW-0460">Magnesium</keyword>
<evidence type="ECO:0000256" key="7">
    <source>
        <dbReference type="ARBA" id="ARBA00022842"/>
    </source>
</evidence>
<dbReference type="GO" id="GO:0046872">
    <property type="term" value="F:metal ion binding"/>
    <property type="evidence" value="ECO:0007669"/>
    <property type="project" value="UniProtKB-KW"/>
</dbReference>
<reference evidence="14" key="1">
    <citation type="submission" date="2020-07" db="EMBL/GenBank/DDBJ databases">
        <title>Genome sequence and genetic diversity analysis of an under-domesticated orphan crop, white fonio (Digitaria exilis).</title>
        <authorList>
            <person name="Bennetzen J.L."/>
            <person name="Chen S."/>
            <person name="Ma X."/>
            <person name="Wang X."/>
            <person name="Yssel A.E.J."/>
            <person name="Chaluvadi S.R."/>
            <person name="Johnson M."/>
            <person name="Gangashetty P."/>
            <person name="Hamidou F."/>
            <person name="Sanogo M.D."/>
            <person name="Zwaenepoel A."/>
            <person name="Wallace J."/>
            <person name="Van De Peer Y."/>
            <person name="Van Deynze A."/>
        </authorList>
    </citation>
    <scope>NUCLEOTIDE SEQUENCE</scope>
    <source>
        <tissue evidence="14">Leaves</tissue>
    </source>
</reference>
<keyword evidence="5" id="KW-0479">Metal-binding</keyword>
<accession>A0A835A6T0</accession>
<dbReference type="GO" id="GO:0004722">
    <property type="term" value="F:protein serine/threonine phosphatase activity"/>
    <property type="evidence" value="ECO:0007669"/>
    <property type="project" value="UniProtKB-EC"/>
</dbReference>
<dbReference type="Gene3D" id="3.60.40.10">
    <property type="entry name" value="PPM-type phosphatase domain"/>
    <property type="match status" value="1"/>
</dbReference>
<dbReference type="FunFam" id="3.60.40.10:FF:000022">
    <property type="entry name" value="probable protein phosphatase 2C 12"/>
    <property type="match status" value="1"/>
</dbReference>
<dbReference type="SUPFAM" id="SSF81606">
    <property type="entry name" value="PP2C-like"/>
    <property type="match status" value="1"/>
</dbReference>
<dbReference type="PROSITE" id="PS51746">
    <property type="entry name" value="PPM_2"/>
    <property type="match status" value="1"/>
</dbReference>
<comment type="catalytic activity">
    <reaction evidence="10">
        <text>O-phospho-L-seryl-[protein] + H2O = L-seryl-[protein] + phosphate</text>
        <dbReference type="Rhea" id="RHEA:20629"/>
        <dbReference type="Rhea" id="RHEA-COMP:9863"/>
        <dbReference type="Rhea" id="RHEA-COMP:11604"/>
        <dbReference type="ChEBI" id="CHEBI:15377"/>
        <dbReference type="ChEBI" id="CHEBI:29999"/>
        <dbReference type="ChEBI" id="CHEBI:43474"/>
        <dbReference type="ChEBI" id="CHEBI:83421"/>
        <dbReference type="EC" id="3.1.3.16"/>
    </reaction>
</comment>
<dbReference type="Proteomes" id="UP000636709">
    <property type="component" value="Unassembled WGS sequence"/>
</dbReference>
<evidence type="ECO:0000313" key="14">
    <source>
        <dbReference type="EMBL" id="KAF8653082.1"/>
    </source>
</evidence>
<dbReference type="PANTHER" id="PTHR47992">
    <property type="entry name" value="PROTEIN PHOSPHATASE"/>
    <property type="match status" value="1"/>
</dbReference>
<evidence type="ECO:0000256" key="9">
    <source>
        <dbReference type="ARBA" id="ARBA00023211"/>
    </source>
</evidence>
<evidence type="ECO:0000256" key="2">
    <source>
        <dbReference type="ARBA" id="ARBA00001946"/>
    </source>
</evidence>
<evidence type="ECO:0000259" key="13">
    <source>
        <dbReference type="PROSITE" id="PS51746"/>
    </source>
</evidence>
<comment type="cofactor">
    <cofactor evidence="1">
        <name>Mn(2+)</name>
        <dbReference type="ChEBI" id="CHEBI:29035"/>
    </cofactor>
</comment>
<dbReference type="Pfam" id="PF00481">
    <property type="entry name" value="PP2C"/>
    <property type="match status" value="1"/>
</dbReference>
<sequence>MSSRAGSVGGGSSSGGSSAGGGGAVPLAVLLRREVASERTASERPELHTGLFSQAKKGEDFTFLKPDCERIPGVPSSSFSAFGVSPAPRSPPVAIAFPRSGVTWIAALSGNLAQCDGLPGGIQILVLFDGHNGNGAAIYTKENLLNNVLSAVPAGLNREDWIAALPRALVAAFVKTDKDFQTKARSSGTTVTFVIIDGLVITVASVGDSRCVLEAEGSIYHLSSDHRFDASKEEVDRVTESGGDVGRLNVVGGAEIGPLRCWPGGLCLSRSIGDQDVGQFIVPVPLVKQLSTAGGRLIIASDGVWDALSPEVAFSCSRELPPEPAAEQIVKTAVQSKGLRDDTTCIVVDIIAEKSHSSMPLPKKQPGIGVFKNMFCKKKSSDSSSHADREYMDPDIVEEIFEDGCALLSKRLDSEYPVRNMFKLFICAICQVELKPNQGISVHEDSSQPGSLRRWDGPFLCQSCQEKKEAMEGKRGSRGFTLRPVIYA</sequence>
<dbReference type="OrthoDB" id="10264738at2759"/>
<evidence type="ECO:0000256" key="6">
    <source>
        <dbReference type="ARBA" id="ARBA00022801"/>
    </source>
</evidence>
<evidence type="ECO:0000256" key="3">
    <source>
        <dbReference type="ARBA" id="ARBA00006702"/>
    </source>
</evidence>
<evidence type="ECO:0000256" key="1">
    <source>
        <dbReference type="ARBA" id="ARBA00001936"/>
    </source>
</evidence>
<feature type="compositionally biased region" description="Gly residues" evidence="12">
    <location>
        <begin position="7"/>
        <end position="22"/>
    </location>
</feature>
<dbReference type="CDD" id="cd00143">
    <property type="entry name" value="PP2Cc"/>
    <property type="match status" value="1"/>
</dbReference>
<dbReference type="EC" id="3.1.3.16" evidence="4"/>
<dbReference type="InterPro" id="IPR036457">
    <property type="entry name" value="PPM-type-like_dom_sf"/>
</dbReference>
<name>A0A835A6T0_9POAL</name>
<comment type="caution">
    <text evidence="14">The sequence shown here is derived from an EMBL/GenBank/DDBJ whole genome shotgun (WGS) entry which is preliminary data.</text>
</comment>
<comment type="similarity">
    <text evidence="3">Belongs to the PP2C family.</text>
</comment>
<comment type="catalytic activity">
    <reaction evidence="11">
        <text>O-phospho-L-threonyl-[protein] + H2O = L-threonyl-[protein] + phosphate</text>
        <dbReference type="Rhea" id="RHEA:47004"/>
        <dbReference type="Rhea" id="RHEA-COMP:11060"/>
        <dbReference type="Rhea" id="RHEA-COMP:11605"/>
        <dbReference type="ChEBI" id="CHEBI:15377"/>
        <dbReference type="ChEBI" id="CHEBI:30013"/>
        <dbReference type="ChEBI" id="CHEBI:43474"/>
        <dbReference type="ChEBI" id="CHEBI:61977"/>
        <dbReference type="EC" id="3.1.3.16"/>
    </reaction>
</comment>
<dbReference type="EMBL" id="JACEFO010002629">
    <property type="protein sequence ID" value="KAF8653082.1"/>
    <property type="molecule type" value="Genomic_DNA"/>
</dbReference>
<comment type="cofactor">
    <cofactor evidence="2">
        <name>Mg(2+)</name>
        <dbReference type="ChEBI" id="CHEBI:18420"/>
    </cofactor>
</comment>
<evidence type="ECO:0000313" key="15">
    <source>
        <dbReference type="Proteomes" id="UP000636709"/>
    </source>
</evidence>
<evidence type="ECO:0000256" key="11">
    <source>
        <dbReference type="ARBA" id="ARBA00048336"/>
    </source>
</evidence>
<proteinExistence type="inferred from homology"/>
<keyword evidence="6" id="KW-0378">Hydrolase</keyword>
<keyword evidence="15" id="KW-1185">Reference proteome</keyword>
<protein>
    <recommendedName>
        <fullName evidence="4">protein-serine/threonine phosphatase</fullName>
        <ecNumber evidence="4">3.1.3.16</ecNumber>
    </recommendedName>
</protein>
<dbReference type="InterPro" id="IPR001932">
    <property type="entry name" value="PPM-type_phosphatase-like_dom"/>
</dbReference>
<feature type="region of interest" description="Disordered" evidence="12">
    <location>
        <begin position="1"/>
        <end position="22"/>
    </location>
</feature>
<feature type="domain" description="PPM-type phosphatase" evidence="13">
    <location>
        <begin position="99"/>
        <end position="350"/>
    </location>
</feature>
<evidence type="ECO:0000256" key="12">
    <source>
        <dbReference type="SAM" id="MobiDB-lite"/>
    </source>
</evidence>
<evidence type="ECO:0000256" key="4">
    <source>
        <dbReference type="ARBA" id="ARBA00013081"/>
    </source>
</evidence>
<keyword evidence="9" id="KW-0464">Manganese</keyword>
<keyword evidence="8" id="KW-0904">Protein phosphatase</keyword>
<organism evidence="14 15">
    <name type="scientific">Digitaria exilis</name>
    <dbReference type="NCBI Taxonomy" id="1010633"/>
    <lineage>
        <taxon>Eukaryota</taxon>
        <taxon>Viridiplantae</taxon>
        <taxon>Streptophyta</taxon>
        <taxon>Embryophyta</taxon>
        <taxon>Tracheophyta</taxon>
        <taxon>Spermatophyta</taxon>
        <taxon>Magnoliopsida</taxon>
        <taxon>Liliopsida</taxon>
        <taxon>Poales</taxon>
        <taxon>Poaceae</taxon>
        <taxon>PACMAD clade</taxon>
        <taxon>Panicoideae</taxon>
        <taxon>Panicodae</taxon>
        <taxon>Paniceae</taxon>
        <taxon>Anthephorinae</taxon>
        <taxon>Digitaria</taxon>
    </lineage>
</organism>
<evidence type="ECO:0000256" key="10">
    <source>
        <dbReference type="ARBA" id="ARBA00047761"/>
    </source>
</evidence>
<dbReference type="AlphaFoldDB" id="A0A835A6T0"/>
<dbReference type="InterPro" id="IPR015655">
    <property type="entry name" value="PP2C"/>
</dbReference>
<evidence type="ECO:0000256" key="5">
    <source>
        <dbReference type="ARBA" id="ARBA00022723"/>
    </source>
</evidence>
<gene>
    <name evidence="14" type="ORF">HU200_062523</name>
</gene>
<evidence type="ECO:0000256" key="8">
    <source>
        <dbReference type="ARBA" id="ARBA00022912"/>
    </source>
</evidence>
<dbReference type="SMART" id="SM00332">
    <property type="entry name" value="PP2Cc"/>
    <property type="match status" value="1"/>
</dbReference>